<accession>A0A7S7RBB9</accession>
<gene>
    <name evidence="1" type="ORF">AWH56_024085</name>
</gene>
<dbReference type="KEGG" id="aia:AWH56_024085"/>
<evidence type="ECO:0000313" key="1">
    <source>
        <dbReference type="EMBL" id="QOY35707.1"/>
    </source>
</evidence>
<proteinExistence type="predicted"/>
<dbReference type="AlphaFoldDB" id="A0A7S7RBB9"/>
<dbReference type="RefSeq" id="WP_182080759.1">
    <property type="nucleotide sequence ID" value="NZ_CP063356.2"/>
</dbReference>
<dbReference type="EMBL" id="CP063356">
    <property type="protein sequence ID" value="QOY35707.1"/>
    <property type="molecule type" value="Genomic_DNA"/>
</dbReference>
<evidence type="ECO:0000313" key="2">
    <source>
        <dbReference type="Proteomes" id="UP000180175"/>
    </source>
</evidence>
<reference evidence="1 2" key="1">
    <citation type="journal article" date="2017" name="Genome Announc.">
        <title>Draft Genome Sequences of Four Alkaliphilic Bacteria Belonging to the Anaerobacillus Genus.</title>
        <authorList>
            <person name="Bassil N.M."/>
            <person name="Lloyd J.R."/>
        </authorList>
    </citation>
    <scope>NUCLEOTIDE SEQUENCE [LARGE SCALE GENOMIC DNA]</scope>
    <source>
        <strain evidence="1 2">NB2006</strain>
    </source>
</reference>
<organism evidence="1 2">
    <name type="scientific">Anaerobacillus isosaccharinicus</name>
    <dbReference type="NCBI Taxonomy" id="1532552"/>
    <lineage>
        <taxon>Bacteria</taxon>
        <taxon>Bacillati</taxon>
        <taxon>Bacillota</taxon>
        <taxon>Bacilli</taxon>
        <taxon>Bacillales</taxon>
        <taxon>Bacillaceae</taxon>
        <taxon>Anaerobacillus</taxon>
    </lineage>
</organism>
<reference evidence="1 2" key="2">
    <citation type="journal article" date="2019" name="Int. J. Syst. Evol. Microbiol.">
        <title>Anaerobacillus isosaccharinicus sp. nov., an alkaliphilic bacterium which degrades isosaccharinic acid.</title>
        <authorList>
            <person name="Bassil N.M."/>
            <person name="Lloyd J.R."/>
        </authorList>
    </citation>
    <scope>NUCLEOTIDE SEQUENCE [LARGE SCALE GENOMIC DNA]</scope>
    <source>
        <strain evidence="1 2">NB2006</strain>
    </source>
</reference>
<name>A0A7S7RBB9_9BACI</name>
<evidence type="ECO:0008006" key="3">
    <source>
        <dbReference type="Google" id="ProtNLM"/>
    </source>
</evidence>
<protein>
    <recommendedName>
        <fullName evidence="3">Threonine dehydratase</fullName>
    </recommendedName>
</protein>
<keyword evidence="2" id="KW-1185">Reference proteome</keyword>
<dbReference type="Proteomes" id="UP000180175">
    <property type="component" value="Chromosome"/>
</dbReference>
<sequence>MEFVIKAKDSAIPCSVTIDEDNGKYMLRKADTSGEVFQDKNQLIQWIETEWNPNLFEDEEAYSDLLIMIKGNIDEF</sequence>